<feature type="chain" id="PRO_5035900903" evidence="10">
    <location>
        <begin position="21"/>
        <end position="1454"/>
    </location>
</feature>
<dbReference type="GO" id="GO:0004601">
    <property type="term" value="F:peroxidase activity"/>
    <property type="evidence" value="ECO:0007669"/>
    <property type="project" value="UniProtKB-KW"/>
</dbReference>
<keyword evidence="4 8" id="KW-0349">Heme</keyword>
<protein>
    <submittedName>
        <fullName evidence="11">(diamondback moth) hypothetical protein</fullName>
    </submittedName>
</protein>
<dbReference type="SUPFAM" id="SSF48113">
    <property type="entry name" value="Heme-dependent peroxidases"/>
    <property type="match status" value="2"/>
</dbReference>
<feature type="signal peptide" evidence="10">
    <location>
        <begin position="1"/>
        <end position="20"/>
    </location>
</feature>
<evidence type="ECO:0000256" key="7">
    <source>
        <dbReference type="ARBA" id="ARBA00023004"/>
    </source>
</evidence>
<feature type="compositionally biased region" description="Basic and acidic residues" evidence="9">
    <location>
        <begin position="1339"/>
        <end position="1359"/>
    </location>
</feature>
<dbReference type="PANTHER" id="PTHR11475">
    <property type="entry name" value="OXIDASE/PEROXIDASE"/>
    <property type="match status" value="1"/>
</dbReference>
<dbReference type="Proteomes" id="UP000653454">
    <property type="component" value="Unassembled WGS sequence"/>
</dbReference>
<evidence type="ECO:0000256" key="4">
    <source>
        <dbReference type="ARBA" id="ARBA00022617"/>
    </source>
</evidence>
<dbReference type="Gene3D" id="1.10.640.10">
    <property type="entry name" value="Haem peroxidase domain superfamily, animal type"/>
    <property type="match status" value="2"/>
</dbReference>
<dbReference type="GO" id="GO:0006979">
    <property type="term" value="P:response to oxidative stress"/>
    <property type="evidence" value="ECO:0007669"/>
    <property type="project" value="InterPro"/>
</dbReference>
<feature type="binding site" description="axial binding residue" evidence="8">
    <location>
        <position position="548"/>
    </location>
    <ligand>
        <name>heme b</name>
        <dbReference type="ChEBI" id="CHEBI:60344"/>
    </ligand>
    <ligandPart>
        <name>Fe</name>
        <dbReference type="ChEBI" id="CHEBI:18248"/>
    </ligandPart>
</feature>
<evidence type="ECO:0000256" key="10">
    <source>
        <dbReference type="SAM" id="SignalP"/>
    </source>
</evidence>
<feature type="compositionally biased region" description="Basic and acidic residues" evidence="9">
    <location>
        <begin position="1098"/>
        <end position="1139"/>
    </location>
</feature>
<feature type="compositionally biased region" description="Basic and acidic residues" evidence="9">
    <location>
        <begin position="1038"/>
        <end position="1055"/>
    </location>
</feature>
<name>A0A8S4G514_PLUXY</name>
<feature type="region of interest" description="Disordered" evidence="9">
    <location>
        <begin position="887"/>
        <end position="943"/>
    </location>
</feature>
<evidence type="ECO:0000256" key="1">
    <source>
        <dbReference type="ARBA" id="ARBA00004613"/>
    </source>
</evidence>
<evidence type="ECO:0000256" key="5">
    <source>
        <dbReference type="ARBA" id="ARBA00022729"/>
    </source>
</evidence>
<comment type="caution">
    <text evidence="11">The sequence shown here is derived from an EMBL/GenBank/DDBJ whole genome shotgun (WGS) entry which is preliminary data.</text>
</comment>
<dbReference type="InterPro" id="IPR010255">
    <property type="entry name" value="Haem_peroxidase_sf"/>
</dbReference>
<dbReference type="GO" id="GO:0005576">
    <property type="term" value="C:extracellular region"/>
    <property type="evidence" value="ECO:0007669"/>
    <property type="project" value="UniProtKB-SubCell"/>
</dbReference>
<keyword evidence="7 8" id="KW-0408">Iron</keyword>
<dbReference type="PANTHER" id="PTHR11475:SF106">
    <property type="entry name" value="CURLY SU"/>
    <property type="match status" value="1"/>
</dbReference>
<dbReference type="InterPro" id="IPR037120">
    <property type="entry name" value="Haem_peroxidase_sf_animal"/>
</dbReference>
<evidence type="ECO:0000256" key="9">
    <source>
        <dbReference type="SAM" id="MobiDB-lite"/>
    </source>
</evidence>
<keyword evidence="6" id="KW-0560">Oxidoreductase</keyword>
<keyword evidence="8" id="KW-0479">Metal-binding</keyword>
<feature type="compositionally biased region" description="Acidic residues" evidence="9">
    <location>
        <begin position="1063"/>
        <end position="1072"/>
    </location>
</feature>
<sequence>MPVEQRALVVLALGCASTAALTPLSAAGDDNDCALYLAGPGRTSAYDYSLNLLRGNFGYEGQHTCITYDAVNQAYLDARKRILVSQPKGDWKPEDFASVGELVLDISINLARTYGLTYEEIEKGLPLIDTSRTLIREVCPPIFSHVECRPGKYRRLDGLCNNPDHPTWGASMAPFQRSLVEALFEREVFPPIFSHVECRPGKYRRLDGLCNNPEHPTWGASMAPFQRLIYQRNSTNPTTTRRLIGPLFADGINAPRIAHSGRELPLSRVVSRTMHPDDGFHDHAGTVMVIAWGQFMDHDYTLTGTPLDPRNRNDPEECCKRPPHLKHPYCNEIRVPDDDYFYRLFNVKCIDFVRGFPSPRPGCRLGSRVPFNTLTGAIDGNTVYGVTEKFARKLRTGYGGLLRMNPVFKEYGLKDLLPLKLDIPDEGCTRPNKNMYCFEAGEIRVNEQLVLTVMHTLMAREHNRVAEGLAAVNPHWDDETLFQEARRINIAEIQHITYNEFLPILLGKDVMEKFGLVLEKDGYWDGYDPNVNPDVIDGFAAAAYRFGHSLLPTAVERWSKAHKFIASKRLSDLIRRPYDLYRAGVLDEYVMGLMNQVAQAMDDSITQEVTNHLFKKVGARFGMDLVSFNMQRGREFGLPGYMEFRKFCGLSGADSFQDLFGSMPNETVRKYESIFEHPVDVDLWSGGVSERPLPGSMLGPTFACVIATQFSYSRRGDRFWFELPNQPSSFTPEQLVELRKARLARVICDNTDIIDTVQLYPMVLPDHELNPRVPCRSGIIPSIDFSKWAEPPPAFATSAKQFVTEAVFESKNITVRSNDNITLNGDETDVKYNCSSCTPEPLNFNENSTKNINETINSIQIEKPATSSSTNKEAYSGPVLKYFSKNNTIADKQKSKGHSKNSITRKRRSANYKNSPALIVDYETSHSLGTSQNENPVGRTGNSYIKGSDLADFSIQTLHSDGLSTSNPLVKENDQERPLQGPPESSENVHDNNSASSGEGEDNRNNYDNKSLSGEVSSERNAESIVNSPNTSEDDESDTNKSPEIEYPIKSEDKVKHRSRNDDADDSVEESDEKPNENYKDKLRTSKDFESNENDSSNEQKNHSLEKSLTKPEHEHFKNKYDEVSDNKRHENYEHRSSDEESDNVSVPESEENSSIEKSHAKFNAGEVKPVVEINNSSNESSEEADEEDHQKVIANDDSVETFVNNPKDTKITENSRGKTKESLKQDFERIPLDYNHDEKSNEDSSDPTNDSSPNKIRKPVQNNPAEGSHKERFDENLNIKFDDISIKLPEIILPDDILVNAYEEPNKSNENLSDTKNEESSKEVEGDNDDQNDDSEDPHEVIDHEHYRHDLSPYKERLILNNKNTHKNRKVQEDDDSSADLYEKFVRERFGKRGSFEKRSEQLQEHKYEPVDPRLHETVQKILKKTDTTRKQAEKSDDPKASYLWTLEYGEKL</sequence>
<evidence type="ECO:0000256" key="3">
    <source>
        <dbReference type="ARBA" id="ARBA00022559"/>
    </source>
</evidence>
<feature type="compositionally biased region" description="Polar residues" evidence="9">
    <location>
        <begin position="925"/>
        <end position="943"/>
    </location>
</feature>
<feature type="compositionally biased region" description="Basic and acidic residues" evidence="9">
    <location>
        <begin position="1268"/>
        <end position="1279"/>
    </location>
</feature>
<proteinExistence type="predicted"/>
<feature type="compositionally biased region" description="Basic residues" evidence="9">
    <location>
        <begin position="895"/>
        <end position="910"/>
    </location>
</feature>
<gene>
    <name evidence="11" type="ORF">PLXY2_LOCUS12823</name>
</gene>
<keyword evidence="3" id="KW-0575">Peroxidase</keyword>
<evidence type="ECO:0000256" key="2">
    <source>
        <dbReference type="ARBA" id="ARBA00022525"/>
    </source>
</evidence>
<keyword evidence="12" id="KW-1185">Reference proteome</keyword>
<dbReference type="GO" id="GO:0020037">
    <property type="term" value="F:heme binding"/>
    <property type="evidence" value="ECO:0007669"/>
    <property type="project" value="InterPro"/>
</dbReference>
<dbReference type="GO" id="GO:0046872">
    <property type="term" value="F:metal ion binding"/>
    <property type="evidence" value="ECO:0007669"/>
    <property type="project" value="UniProtKB-KW"/>
</dbReference>
<evidence type="ECO:0000313" key="11">
    <source>
        <dbReference type="EMBL" id="CAG9134567.1"/>
    </source>
</evidence>
<feature type="compositionally biased region" description="Acidic residues" evidence="9">
    <location>
        <begin position="1327"/>
        <end position="1338"/>
    </location>
</feature>
<keyword evidence="2" id="KW-0964">Secreted</keyword>
<organism evidence="11 12">
    <name type="scientific">Plutella xylostella</name>
    <name type="common">Diamondback moth</name>
    <name type="synonym">Plutella maculipennis</name>
    <dbReference type="NCBI Taxonomy" id="51655"/>
    <lineage>
        <taxon>Eukaryota</taxon>
        <taxon>Metazoa</taxon>
        <taxon>Ecdysozoa</taxon>
        <taxon>Arthropoda</taxon>
        <taxon>Hexapoda</taxon>
        <taxon>Insecta</taxon>
        <taxon>Pterygota</taxon>
        <taxon>Neoptera</taxon>
        <taxon>Endopterygota</taxon>
        <taxon>Lepidoptera</taxon>
        <taxon>Glossata</taxon>
        <taxon>Ditrysia</taxon>
        <taxon>Yponomeutoidea</taxon>
        <taxon>Plutellidae</taxon>
        <taxon>Plutella</taxon>
    </lineage>
</organism>
<feature type="compositionally biased region" description="Basic and acidic residues" evidence="9">
    <location>
        <begin position="1314"/>
        <end position="1326"/>
    </location>
</feature>
<dbReference type="Pfam" id="PF03098">
    <property type="entry name" value="An_peroxidase"/>
    <property type="match status" value="1"/>
</dbReference>
<reference evidence="11" key="1">
    <citation type="submission" date="2020-11" db="EMBL/GenBank/DDBJ databases">
        <authorList>
            <person name="Whiteford S."/>
        </authorList>
    </citation>
    <scope>NUCLEOTIDE SEQUENCE</scope>
</reference>
<dbReference type="CDD" id="cd09823">
    <property type="entry name" value="peroxinectin_like"/>
    <property type="match status" value="1"/>
</dbReference>
<dbReference type="PROSITE" id="PS50292">
    <property type="entry name" value="PEROXIDASE_3"/>
    <property type="match status" value="1"/>
</dbReference>
<feature type="compositionally biased region" description="Polar residues" evidence="9">
    <location>
        <begin position="959"/>
        <end position="968"/>
    </location>
</feature>
<evidence type="ECO:0000313" key="12">
    <source>
        <dbReference type="Proteomes" id="UP000653454"/>
    </source>
</evidence>
<feature type="compositionally biased region" description="Basic and acidic residues" evidence="9">
    <location>
        <begin position="1073"/>
        <end position="1090"/>
    </location>
</feature>
<dbReference type="PRINTS" id="PR00457">
    <property type="entry name" value="ANPEROXIDASE"/>
</dbReference>
<feature type="compositionally biased region" description="Polar residues" evidence="9">
    <location>
        <begin position="983"/>
        <end position="997"/>
    </location>
</feature>
<dbReference type="EMBL" id="CAJHNJ030000081">
    <property type="protein sequence ID" value="CAG9134567.1"/>
    <property type="molecule type" value="Genomic_DNA"/>
</dbReference>
<dbReference type="GO" id="GO:0022412">
    <property type="term" value="P:cellular process involved in reproduction in multicellular organism"/>
    <property type="evidence" value="ECO:0007669"/>
    <property type="project" value="UniProtKB-ARBA"/>
</dbReference>
<evidence type="ECO:0000256" key="8">
    <source>
        <dbReference type="PIRSR" id="PIRSR619791-2"/>
    </source>
</evidence>
<feature type="region of interest" description="Disordered" evidence="9">
    <location>
        <begin position="1305"/>
        <end position="1379"/>
    </location>
</feature>
<dbReference type="FunFam" id="1.10.640.10:FF:000003">
    <property type="entry name" value="chorion peroxidase"/>
    <property type="match status" value="1"/>
</dbReference>
<evidence type="ECO:0000256" key="6">
    <source>
        <dbReference type="ARBA" id="ARBA00023002"/>
    </source>
</evidence>
<comment type="subcellular location">
    <subcellularLocation>
        <location evidence="1">Secreted</location>
    </subcellularLocation>
</comment>
<feature type="region of interest" description="Disordered" evidence="9">
    <location>
        <begin position="959"/>
        <end position="1279"/>
    </location>
</feature>
<feature type="compositionally biased region" description="Basic and acidic residues" evidence="9">
    <location>
        <begin position="1208"/>
        <end position="1243"/>
    </location>
</feature>
<dbReference type="InterPro" id="IPR019791">
    <property type="entry name" value="Haem_peroxidase_animal"/>
</dbReference>
<keyword evidence="5 10" id="KW-0732">Signal</keyword>
<accession>A0A8S4G514</accession>